<evidence type="ECO:0000256" key="1">
    <source>
        <dbReference type="SAM" id="MobiDB-lite"/>
    </source>
</evidence>
<dbReference type="OrthoDB" id="291766at2759"/>
<dbReference type="GO" id="GO:0031267">
    <property type="term" value="F:small GTPase binding"/>
    <property type="evidence" value="ECO:0007669"/>
    <property type="project" value="TreeGrafter"/>
</dbReference>
<dbReference type="PANTHER" id="PTHR24113">
    <property type="entry name" value="RAN GTPASE-ACTIVATING PROTEIN 1"/>
    <property type="match status" value="1"/>
</dbReference>
<evidence type="ECO:0000313" key="2">
    <source>
        <dbReference type="EMBL" id="CDW83610.1"/>
    </source>
</evidence>
<dbReference type="Gene3D" id="3.80.10.10">
    <property type="entry name" value="Ribonuclease Inhibitor"/>
    <property type="match status" value="1"/>
</dbReference>
<protein>
    <recommendedName>
        <fullName evidence="4">Leucine Rich Repeat family protein</fullName>
    </recommendedName>
</protein>
<gene>
    <name evidence="2" type="primary">Contig14918.g15905</name>
    <name evidence="2" type="ORF">STYLEM_12658</name>
</gene>
<dbReference type="GO" id="GO:0048471">
    <property type="term" value="C:perinuclear region of cytoplasm"/>
    <property type="evidence" value="ECO:0007669"/>
    <property type="project" value="TreeGrafter"/>
</dbReference>
<dbReference type="GO" id="GO:0006913">
    <property type="term" value="P:nucleocytoplasmic transport"/>
    <property type="evidence" value="ECO:0007669"/>
    <property type="project" value="TreeGrafter"/>
</dbReference>
<dbReference type="EMBL" id="CCKQ01011997">
    <property type="protein sequence ID" value="CDW83610.1"/>
    <property type="molecule type" value="Genomic_DNA"/>
</dbReference>
<evidence type="ECO:0000313" key="3">
    <source>
        <dbReference type="Proteomes" id="UP000039865"/>
    </source>
</evidence>
<dbReference type="PANTHER" id="PTHR24113:SF15">
    <property type="entry name" value="NACHT DOMAIN-CONTAINING PROTEIN"/>
    <property type="match status" value="1"/>
</dbReference>
<proteinExistence type="predicted"/>
<dbReference type="SUPFAM" id="SSF52047">
    <property type="entry name" value="RNI-like"/>
    <property type="match status" value="1"/>
</dbReference>
<feature type="region of interest" description="Disordered" evidence="1">
    <location>
        <begin position="153"/>
        <end position="182"/>
    </location>
</feature>
<reference evidence="2 3" key="1">
    <citation type="submission" date="2014-06" db="EMBL/GenBank/DDBJ databases">
        <authorList>
            <person name="Swart Estienne"/>
        </authorList>
    </citation>
    <scope>NUCLEOTIDE SEQUENCE [LARGE SCALE GENOMIC DNA]</scope>
    <source>
        <strain evidence="2 3">130c</strain>
    </source>
</reference>
<dbReference type="InterPro" id="IPR032675">
    <property type="entry name" value="LRR_dom_sf"/>
</dbReference>
<dbReference type="GO" id="GO:0005634">
    <property type="term" value="C:nucleus"/>
    <property type="evidence" value="ECO:0007669"/>
    <property type="project" value="TreeGrafter"/>
</dbReference>
<feature type="compositionally biased region" description="Polar residues" evidence="1">
    <location>
        <begin position="55"/>
        <end position="71"/>
    </location>
</feature>
<feature type="region of interest" description="Disordered" evidence="1">
    <location>
        <begin position="55"/>
        <end position="84"/>
    </location>
</feature>
<dbReference type="GO" id="GO:0005096">
    <property type="term" value="F:GTPase activator activity"/>
    <property type="evidence" value="ECO:0007669"/>
    <property type="project" value="InterPro"/>
</dbReference>
<feature type="compositionally biased region" description="Polar residues" evidence="1">
    <location>
        <begin position="1"/>
        <end position="18"/>
    </location>
</feature>
<feature type="region of interest" description="Disordered" evidence="1">
    <location>
        <begin position="1"/>
        <end position="22"/>
    </location>
</feature>
<accession>A0A078AMJ6</accession>
<dbReference type="SMART" id="SM00368">
    <property type="entry name" value="LRR_RI"/>
    <property type="match status" value="3"/>
</dbReference>
<dbReference type="InParanoid" id="A0A078AMJ6"/>
<organism evidence="2 3">
    <name type="scientific">Stylonychia lemnae</name>
    <name type="common">Ciliate</name>
    <dbReference type="NCBI Taxonomy" id="5949"/>
    <lineage>
        <taxon>Eukaryota</taxon>
        <taxon>Sar</taxon>
        <taxon>Alveolata</taxon>
        <taxon>Ciliophora</taxon>
        <taxon>Intramacronucleata</taxon>
        <taxon>Spirotrichea</taxon>
        <taxon>Stichotrichia</taxon>
        <taxon>Sporadotrichida</taxon>
        <taxon>Oxytrichidae</taxon>
        <taxon>Stylonychinae</taxon>
        <taxon>Stylonychia</taxon>
    </lineage>
</organism>
<dbReference type="GO" id="GO:0005829">
    <property type="term" value="C:cytosol"/>
    <property type="evidence" value="ECO:0007669"/>
    <property type="project" value="TreeGrafter"/>
</dbReference>
<dbReference type="InterPro" id="IPR027038">
    <property type="entry name" value="RanGap"/>
</dbReference>
<dbReference type="Pfam" id="PF13516">
    <property type="entry name" value="LRR_6"/>
    <property type="match status" value="1"/>
</dbReference>
<keyword evidence="3" id="KW-1185">Reference proteome</keyword>
<sequence>MEETVQDQPQRRQSNLLIQDTPVREFQQRQLERNFSPPQKHLSDKNIQNLSAIKHQQSMHPRSTLQNQSTFNKQNQKNGKDDNMEQGRFSIIQSSNLSGKNREDRPKLLERIGQESLNQDKYSNYLDQNNSNLMVYSNHSKKDSFSTLFRFSNKHKQPRASGKSQQEHTRGSNGKFAMKPSNKSIMNIKNSIKVAESVKQKFLYLLGQKNSNYEQPQSQNNLELTDRNQQQDGQTIPETQMINNLTNMDEKGLMASTRKNQARFLSQDLNYFDENGSKLPSQTNLDLQLIKSRSAEKGDDNQRDMELITNINQNLNLNRKKLSGNSRKVNLSAKTSGLSQIKLNPDAQSVLQDKTKCFSFNTRPKEGLFIYANKMINDEELHDFLLTVVDENIAKFSITNGQLTDIGIVILSNFFGRKSNLHVLKLYNNIMNVILSNIEVPLLPLGTISLAQCIEVNTKLTSLELHGFFFHEPDFPLLVDALMHCNNLKNIQFSNNNVLDSGAKQLCRLLEKSHINPIELEQLTIYNNNITDVGATDLATVMQENTSLKILNLQMNFIKDSGAQQFLDGIQNKYFQQIWKIILLDNKCTEQFKKKVKKTEVIII</sequence>
<evidence type="ECO:0008006" key="4">
    <source>
        <dbReference type="Google" id="ProtNLM"/>
    </source>
</evidence>
<dbReference type="InterPro" id="IPR001611">
    <property type="entry name" value="Leu-rich_rpt"/>
</dbReference>
<dbReference type="Proteomes" id="UP000039865">
    <property type="component" value="Unassembled WGS sequence"/>
</dbReference>
<dbReference type="AlphaFoldDB" id="A0A078AMJ6"/>
<name>A0A078AMJ6_STYLE</name>